<organism evidence="1 2">
    <name type="scientific">Acer yangbiense</name>
    <dbReference type="NCBI Taxonomy" id="1000413"/>
    <lineage>
        <taxon>Eukaryota</taxon>
        <taxon>Viridiplantae</taxon>
        <taxon>Streptophyta</taxon>
        <taxon>Embryophyta</taxon>
        <taxon>Tracheophyta</taxon>
        <taxon>Spermatophyta</taxon>
        <taxon>Magnoliopsida</taxon>
        <taxon>eudicotyledons</taxon>
        <taxon>Gunneridae</taxon>
        <taxon>Pentapetalae</taxon>
        <taxon>rosids</taxon>
        <taxon>malvids</taxon>
        <taxon>Sapindales</taxon>
        <taxon>Sapindaceae</taxon>
        <taxon>Hippocastanoideae</taxon>
        <taxon>Acereae</taxon>
        <taxon>Acer</taxon>
    </lineage>
</organism>
<keyword evidence="2" id="KW-1185">Reference proteome</keyword>
<comment type="caution">
    <text evidence="1">The sequence shown here is derived from an EMBL/GenBank/DDBJ whole genome shotgun (WGS) entry which is preliminary data.</text>
</comment>
<gene>
    <name evidence="1" type="ORF">EZV62_003114</name>
</gene>
<evidence type="ECO:0000313" key="1">
    <source>
        <dbReference type="EMBL" id="TXG68179.1"/>
    </source>
</evidence>
<dbReference type="AlphaFoldDB" id="A0A5C7IGN9"/>
<evidence type="ECO:0000313" key="2">
    <source>
        <dbReference type="Proteomes" id="UP000323000"/>
    </source>
</evidence>
<proteinExistence type="predicted"/>
<dbReference type="OrthoDB" id="10500388at2759"/>
<dbReference type="Proteomes" id="UP000323000">
    <property type="component" value="Chromosome 2"/>
</dbReference>
<reference evidence="2" key="1">
    <citation type="journal article" date="2019" name="Gigascience">
        <title>De novo genome assembly of the endangered Acer yangbiense, a plant species with extremely small populations endemic to Yunnan Province, China.</title>
        <authorList>
            <person name="Yang J."/>
            <person name="Wariss H.M."/>
            <person name="Tao L."/>
            <person name="Zhang R."/>
            <person name="Yun Q."/>
            <person name="Hollingsworth P."/>
            <person name="Dao Z."/>
            <person name="Luo G."/>
            <person name="Guo H."/>
            <person name="Ma Y."/>
            <person name="Sun W."/>
        </authorList>
    </citation>
    <scope>NUCLEOTIDE SEQUENCE [LARGE SCALE GENOMIC DNA]</scope>
    <source>
        <strain evidence="2">cv. Malutang</strain>
    </source>
</reference>
<sequence length="100" mass="11485">MLFMLFVQVKELNSYVALKKHCHILVVPRCHTQCHIFYCYIKANLENNKRVDLFDGPSEGFGEDNGLLASSMTNQQLMDNGNQMMDETDQAIERSKKVSL</sequence>
<accession>A0A5C7IGN9</accession>
<protein>
    <submittedName>
        <fullName evidence="1">Uncharacterized protein</fullName>
    </submittedName>
</protein>
<dbReference type="EMBL" id="VAHF01000002">
    <property type="protein sequence ID" value="TXG68179.1"/>
    <property type="molecule type" value="Genomic_DNA"/>
</dbReference>
<name>A0A5C7IGN9_9ROSI</name>